<evidence type="ECO:0000313" key="3">
    <source>
        <dbReference type="EMBL" id="ABM58667.1"/>
    </source>
</evidence>
<dbReference type="InterPro" id="IPR042100">
    <property type="entry name" value="Bug_dom1"/>
</dbReference>
<organism evidence="3 4">
    <name type="scientific">Verminephrobacter eiseniae (strain EF01-2)</name>
    <dbReference type="NCBI Taxonomy" id="391735"/>
    <lineage>
        <taxon>Bacteria</taxon>
        <taxon>Pseudomonadati</taxon>
        <taxon>Pseudomonadota</taxon>
        <taxon>Betaproteobacteria</taxon>
        <taxon>Burkholderiales</taxon>
        <taxon>Comamonadaceae</taxon>
        <taxon>Verminephrobacter</taxon>
    </lineage>
</organism>
<dbReference type="Proteomes" id="UP000000374">
    <property type="component" value="Chromosome"/>
</dbReference>
<comment type="similarity">
    <text evidence="1">Belongs to the UPF0065 (bug) family.</text>
</comment>
<dbReference type="InterPro" id="IPR005064">
    <property type="entry name" value="BUG"/>
</dbReference>
<dbReference type="Gene3D" id="3.40.190.150">
    <property type="entry name" value="Bordetella uptake gene, domain 1"/>
    <property type="match status" value="1"/>
</dbReference>
<dbReference type="CDD" id="cd13578">
    <property type="entry name" value="PBP2_Bug27"/>
    <property type="match status" value="1"/>
</dbReference>
<dbReference type="AlphaFoldDB" id="A1WM10"/>
<sequence>MAFWKWIGALALACAPVAHAADDYPGKPVKLLVGFNPGGATDLLARLYAAKLTQKFGQSFVVDNRAGAGGNIAVDIVAKAPADGYTLVMAANYIAVNAALKRNPYDWKRSLAPVALIASTPNLLVVPAASKLHSVDDLIKGAKQGNLTFGSPGVGSSIHMAGELFKVLTGVEMTHVPYRGIAQAEVDLMGGSLDLMFGSISTAAPLVESGRLRAIAVTGKKRTKFLPNIPTLDETGLHGFDVEATYLVVAPAHTPAQIVHRLSAAIAEITRQPDVQRAIERLYAQPLSGGAQETTAFLRAEEEKWEHVVKVTGVKAE</sequence>
<protein>
    <submittedName>
        <fullName evidence="3">Uncharacterized protein UPF0065</fullName>
    </submittedName>
</protein>
<dbReference type="Pfam" id="PF03401">
    <property type="entry name" value="TctC"/>
    <property type="match status" value="1"/>
</dbReference>
<keyword evidence="4" id="KW-1185">Reference proteome</keyword>
<name>A1WM10_VEREI</name>
<dbReference type="PANTHER" id="PTHR42928:SF5">
    <property type="entry name" value="BLR1237 PROTEIN"/>
    <property type="match status" value="1"/>
</dbReference>
<dbReference type="KEGG" id="vei:Veis_2931"/>
<evidence type="ECO:0000256" key="2">
    <source>
        <dbReference type="SAM" id="SignalP"/>
    </source>
</evidence>
<gene>
    <name evidence="3" type="ordered locus">Veis_2931</name>
</gene>
<dbReference type="Gene3D" id="3.40.190.10">
    <property type="entry name" value="Periplasmic binding protein-like II"/>
    <property type="match status" value="1"/>
</dbReference>
<dbReference type="PANTHER" id="PTHR42928">
    <property type="entry name" value="TRICARBOXYLATE-BINDING PROTEIN"/>
    <property type="match status" value="1"/>
</dbReference>
<dbReference type="SUPFAM" id="SSF53850">
    <property type="entry name" value="Periplasmic binding protein-like II"/>
    <property type="match status" value="1"/>
</dbReference>
<dbReference type="STRING" id="391735.Veis_2931"/>
<dbReference type="eggNOG" id="COG3181">
    <property type="taxonomic scope" value="Bacteria"/>
</dbReference>
<dbReference type="OrthoDB" id="8650966at2"/>
<accession>A1WM10</accession>
<dbReference type="PIRSF" id="PIRSF017082">
    <property type="entry name" value="YflP"/>
    <property type="match status" value="1"/>
</dbReference>
<dbReference type="HOGENOM" id="CLU_045683_0_1_4"/>
<feature type="chain" id="PRO_5002640716" evidence="2">
    <location>
        <begin position="21"/>
        <end position="317"/>
    </location>
</feature>
<keyword evidence="2" id="KW-0732">Signal</keyword>
<feature type="signal peptide" evidence="2">
    <location>
        <begin position="1"/>
        <end position="20"/>
    </location>
</feature>
<evidence type="ECO:0000313" key="4">
    <source>
        <dbReference type="Proteomes" id="UP000000374"/>
    </source>
</evidence>
<reference evidence="4" key="1">
    <citation type="submission" date="2006-12" db="EMBL/GenBank/DDBJ databases">
        <title>Complete sequence of chromosome 1 of Verminephrobacter eiseniae EF01-2.</title>
        <authorList>
            <person name="Copeland A."/>
            <person name="Lucas S."/>
            <person name="Lapidus A."/>
            <person name="Barry K."/>
            <person name="Detter J.C."/>
            <person name="Glavina del Rio T."/>
            <person name="Dalin E."/>
            <person name="Tice H."/>
            <person name="Pitluck S."/>
            <person name="Chertkov O."/>
            <person name="Brettin T."/>
            <person name="Bruce D."/>
            <person name="Han C."/>
            <person name="Tapia R."/>
            <person name="Gilna P."/>
            <person name="Schmutz J."/>
            <person name="Larimer F."/>
            <person name="Land M."/>
            <person name="Hauser L."/>
            <person name="Kyrpides N."/>
            <person name="Kim E."/>
            <person name="Stahl D."/>
            <person name="Richardson P."/>
        </authorList>
    </citation>
    <scope>NUCLEOTIDE SEQUENCE [LARGE SCALE GENOMIC DNA]</scope>
    <source>
        <strain evidence="4">EF01-2</strain>
    </source>
</reference>
<dbReference type="EMBL" id="CP000542">
    <property type="protein sequence ID" value="ABM58667.1"/>
    <property type="molecule type" value="Genomic_DNA"/>
</dbReference>
<evidence type="ECO:0000256" key="1">
    <source>
        <dbReference type="ARBA" id="ARBA00006987"/>
    </source>
</evidence>
<proteinExistence type="inferred from homology"/>